<protein>
    <submittedName>
        <fullName evidence="5">D-xylose-binding periplasmic protein</fullName>
    </submittedName>
    <submittedName>
        <fullName evidence="7">Sugar ABC transporter substrate-binding protein</fullName>
    </submittedName>
</protein>
<dbReference type="Proteomes" id="UP000095765">
    <property type="component" value="Unassembled WGS sequence"/>
</dbReference>
<evidence type="ECO:0000313" key="7">
    <source>
        <dbReference type="EMBL" id="RGE69040.1"/>
    </source>
</evidence>
<dbReference type="SUPFAM" id="SSF53822">
    <property type="entry name" value="Periplasmic binding protein-like I"/>
    <property type="match status" value="1"/>
</dbReference>
<evidence type="ECO:0000313" key="5">
    <source>
        <dbReference type="EMBL" id="CUP87620.1"/>
    </source>
</evidence>
<dbReference type="EMBL" id="CZBE01000015">
    <property type="protein sequence ID" value="CUP87620.1"/>
    <property type="molecule type" value="Genomic_DNA"/>
</dbReference>
<dbReference type="EMBL" id="NFKP01000015">
    <property type="protein sequence ID" value="OUP68717.1"/>
    <property type="molecule type" value="Genomic_DNA"/>
</dbReference>
<gene>
    <name evidence="5" type="primary">xylF_1</name>
    <name evidence="6" type="ORF">B5F11_12350</name>
    <name evidence="7" type="ORF">DXC40_07070</name>
    <name evidence="5" type="ORF">ERS852551_02237</name>
</gene>
<dbReference type="PANTHER" id="PTHR30036">
    <property type="entry name" value="D-XYLOSE-BINDING PERIPLASMIC PROTEIN"/>
    <property type="match status" value="1"/>
</dbReference>
<evidence type="ECO:0000313" key="9">
    <source>
        <dbReference type="Proteomes" id="UP000196386"/>
    </source>
</evidence>
<dbReference type="EMBL" id="QVME01000002">
    <property type="protein sequence ID" value="RGE69040.1"/>
    <property type="molecule type" value="Genomic_DNA"/>
</dbReference>
<organism evidence="5 8">
    <name type="scientific">Anaerotruncus colihominis</name>
    <dbReference type="NCBI Taxonomy" id="169435"/>
    <lineage>
        <taxon>Bacteria</taxon>
        <taxon>Bacillati</taxon>
        <taxon>Bacillota</taxon>
        <taxon>Clostridia</taxon>
        <taxon>Eubacteriales</taxon>
        <taxon>Oscillospiraceae</taxon>
        <taxon>Anaerotruncus</taxon>
    </lineage>
</organism>
<reference evidence="6" key="3">
    <citation type="journal article" date="2018" name="BMC Genomics">
        <title>Whole genome sequencing and function prediction of 133 gut anaerobes isolated from chicken caecum in pure cultures.</title>
        <authorList>
            <person name="Medvecky M."/>
            <person name="Cejkova D."/>
            <person name="Polansky O."/>
            <person name="Karasova D."/>
            <person name="Kubasova T."/>
            <person name="Cizek A."/>
            <person name="Rychlik I."/>
        </authorList>
    </citation>
    <scope>NUCLEOTIDE SEQUENCE</scope>
    <source>
        <strain evidence="6">An175</strain>
    </source>
</reference>
<evidence type="ECO:0000313" key="8">
    <source>
        <dbReference type="Proteomes" id="UP000095765"/>
    </source>
</evidence>
<dbReference type="GO" id="GO:0030246">
    <property type="term" value="F:carbohydrate binding"/>
    <property type="evidence" value="ECO:0007669"/>
    <property type="project" value="TreeGrafter"/>
</dbReference>
<dbReference type="GO" id="GO:0030288">
    <property type="term" value="C:outer membrane-bounded periplasmic space"/>
    <property type="evidence" value="ECO:0007669"/>
    <property type="project" value="TreeGrafter"/>
</dbReference>
<dbReference type="GeneID" id="72464076"/>
<feature type="domain" description="Periplasmic binding protein" evidence="4">
    <location>
        <begin position="59"/>
        <end position="320"/>
    </location>
</feature>
<comment type="subcellular location">
    <subcellularLocation>
        <location evidence="1">Cell envelope</location>
    </subcellularLocation>
</comment>
<feature type="compositionally biased region" description="Low complexity" evidence="2">
    <location>
        <begin position="29"/>
        <end position="52"/>
    </location>
</feature>
<reference evidence="5 8" key="1">
    <citation type="submission" date="2015-09" db="EMBL/GenBank/DDBJ databases">
        <authorList>
            <consortium name="Pathogen Informatics"/>
        </authorList>
    </citation>
    <scope>NUCLEOTIDE SEQUENCE [LARGE SCALE GENOMIC DNA]</scope>
    <source>
        <strain evidence="5 8">2789STDY5834939</strain>
    </source>
</reference>
<dbReference type="AlphaFoldDB" id="A0A174RXD3"/>
<name>A0A174RXD3_9FIRM</name>
<evidence type="ECO:0000256" key="1">
    <source>
        <dbReference type="ARBA" id="ARBA00004196"/>
    </source>
</evidence>
<feature type="chain" id="PRO_5041863290" evidence="3">
    <location>
        <begin position="19"/>
        <end position="356"/>
    </location>
</feature>
<feature type="region of interest" description="Disordered" evidence="2">
    <location>
        <begin position="29"/>
        <end position="54"/>
    </location>
</feature>
<dbReference type="Proteomes" id="UP000196386">
    <property type="component" value="Unassembled WGS sequence"/>
</dbReference>
<evidence type="ECO:0000313" key="6">
    <source>
        <dbReference type="EMBL" id="OUP68717.1"/>
    </source>
</evidence>
<keyword evidence="3" id="KW-0732">Signal</keyword>
<reference evidence="7 10" key="4">
    <citation type="submission" date="2018-08" db="EMBL/GenBank/DDBJ databases">
        <title>A genome reference for cultivated species of the human gut microbiota.</title>
        <authorList>
            <person name="Zou Y."/>
            <person name="Xue W."/>
            <person name="Luo G."/>
        </authorList>
    </citation>
    <scope>NUCLEOTIDE SEQUENCE [LARGE SCALE GENOMIC DNA]</scope>
    <source>
        <strain evidence="7 10">TF05-12AC</strain>
    </source>
</reference>
<dbReference type="Gene3D" id="3.40.50.2300">
    <property type="match status" value="2"/>
</dbReference>
<dbReference type="RefSeq" id="WP_006876683.1">
    <property type="nucleotide sequence ID" value="NZ_CABIWA010000005.1"/>
</dbReference>
<dbReference type="OrthoDB" id="9769193at2"/>
<dbReference type="InterPro" id="IPR050555">
    <property type="entry name" value="Bact_Solute-Bind_Prot2"/>
</dbReference>
<evidence type="ECO:0000256" key="3">
    <source>
        <dbReference type="SAM" id="SignalP"/>
    </source>
</evidence>
<dbReference type="Pfam" id="PF13407">
    <property type="entry name" value="Peripla_BP_4"/>
    <property type="match status" value="1"/>
</dbReference>
<dbReference type="CDD" id="cd01536">
    <property type="entry name" value="PBP1_ABC_sugar_binding-like"/>
    <property type="match status" value="1"/>
</dbReference>
<accession>A0A174RXD3</accession>
<dbReference type="InterPro" id="IPR028082">
    <property type="entry name" value="Peripla_BP_I"/>
</dbReference>
<reference evidence="9" key="2">
    <citation type="submission" date="2017-04" db="EMBL/GenBank/DDBJ databases">
        <title>Function of individual gut microbiota members based on whole genome sequencing of pure cultures obtained from chicken caecum.</title>
        <authorList>
            <person name="Medvecky M."/>
            <person name="Cejkova D."/>
            <person name="Polansky O."/>
            <person name="Karasova D."/>
            <person name="Kubasova T."/>
            <person name="Cizek A."/>
            <person name="Rychlik I."/>
        </authorList>
    </citation>
    <scope>NUCLEOTIDE SEQUENCE [LARGE SCALE GENOMIC DNA]</scope>
    <source>
        <strain evidence="9">An175</strain>
    </source>
</reference>
<dbReference type="Proteomes" id="UP000260828">
    <property type="component" value="Unassembled WGS sequence"/>
</dbReference>
<evidence type="ECO:0000313" key="10">
    <source>
        <dbReference type="Proteomes" id="UP000260828"/>
    </source>
</evidence>
<feature type="signal peptide" evidence="3">
    <location>
        <begin position="1"/>
        <end position="18"/>
    </location>
</feature>
<dbReference type="InterPro" id="IPR025997">
    <property type="entry name" value="SBP_2_dom"/>
</dbReference>
<proteinExistence type="predicted"/>
<sequence length="356" mass="38015">MKKAITILLAFAMTFALAACGGSGSAAPDTAASTPAASTPAASAAGDSASTPEGETIRIGVSTDTATTVFRKVELMGLYSAAEAAGNVEIIELCADDDTTTQYTQFKSLVDQGVDVMVCCAIDQDAILTAYDYAQAAGVPVINYDRKVEHENVYFTAMYDSYSDAKQLAEYLISLDDGEEHTIFLTVGSLADPNGIARREGFLETIEASGHTNLKVVEIMTDWDVDKALTNMQNALQVHTPWAVANVSAHMDGSCYQALEEAGLKIKRGEEGHVYYTSLSGEPPAVSYMEEGYTDRIFVIPADTAGQAIFDAAVALARGETLESDTFYMPTFGVGPDELEAKADEIWTIKYADMLG</sequence>
<dbReference type="PROSITE" id="PS51257">
    <property type="entry name" value="PROKAR_LIPOPROTEIN"/>
    <property type="match status" value="1"/>
</dbReference>
<evidence type="ECO:0000259" key="4">
    <source>
        <dbReference type="Pfam" id="PF13407"/>
    </source>
</evidence>
<evidence type="ECO:0000256" key="2">
    <source>
        <dbReference type="SAM" id="MobiDB-lite"/>
    </source>
</evidence>